<dbReference type="AlphaFoldDB" id="A0A5S5CWK1"/>
<comment type="caution">
    <text evidence="1">The sequence shown here is derived from an EMBL/GenBank/DDBJ whole genome shotgun (WGS) entry which is preliminary data.</text>
</comment>
<protein>
    <recommendedName>
        <fullName evidence="3">Glycosyl hydrolase family 39</fullName>
    </recommendedName>
</protein>
<dbReference type="InterPro" id="IPR017853">
    <property type="entry name" value="GH"/>
</dbReference>
<dbReference type="SUPFAM" id="SSF51445">
    <property type="entry name" value="(Trans)glycosidases"/>
    <property type="match status" value="1"/>
</dbReference>
<dbReference type="Proteomes" id="UP000322499">
    <property type="component" value="Unassembled WGS sequence"/>
</dbReference>
<dbReference type="InterPro" id="IPR051923">
    <property type="entry name" value="Glycosyl_Hydrolase_39"/>
</dbReference>
<dbReference type="EMBL" id="VNHW01000007">
    <property type="protein sequence ID" value="TYP87216.1"/>
    <property type="molecule type" value="Genomic_DNA"/>
</dbReference>
<organism evidence="1 2">
    <name type="scientific">Blastococcus xanthinilyticus</name>
    <dbReference type="NCBI Taxonomy" id="1564164"/>
    <lineage>
        <taxon>Bacteria</taxon>
        <taxon>Bacillati</taxon>
        <taxon>Actinomycetota</taxon>
        <taxon>Actinomycetes</taxon>
        <taxon>Geodermatophilales</taxon>
        <taxon>Geodermatophilaceae</taxon>
        <taxon>Blastococcus</taxon>
    </lineage>
</organism>
<proteinExistence type="predicted"/>
<dbReference type="PANTHER" id="PTHR12631:SF10">
    <property type="entry name" value="BETA-XYLOSIDASE-LIKE PROTEIN-RELATED"/>
    <property type="match status" value="1"/>
</dbReference>
<evidence type="ECO:0000313" key="2">
    <source>
        <dbReference type="Proteomes" id="UP000322499"/>
    </source>
</evidence>
<reference evidence="1 2" key="1">
    <citation type="submission" date="2019-07" db="EMBL/GenBank/DDBJ databases">
        <title>Genomic Encyclopedia of Archaeal and Bacterial Type Strains, Phase II (KMG-II): from individual species to whole genera.</title>
        <authorList>
            <person name="Goeker M."/>
        </authorList>
    </citation>
    <scope>NUCLEOTIDE SEQUENCE [LARGE SCALE GENOMIC DNA]</scope>
    <source>
        <strain evidence="1 2">DSM 46842</strain>
    </source>
</reference>
<dbReference type="GO" id="GO:0004553">
    <property type="term" value="F:hydrolase activity, hydrolyzing O-glycosyl compounds"/>
    <property type="evidence" value="ECO:0007669"/>
    <property type="project" value="TreeGrafter"/>
</dbReference>
<dbReference type="Gene3D" id="3.20.20.80">
    <property type="entry name" value="Glycosidases"/>
    <property type="match status" value="1"/>
</dbReference>
<sequence>MRRGARAGERRRPGWVGGIALALSGVVAAWTATHPATAGPPVPGMTIGVTHAQQSADGWGEPGAVSRARDVLASVAPVQNQHLMGWGALNPEPRPGDMEFASLDRRIEAITGTGAEPVLTLCCAPDWMKGGEPGTTDWDRLTTAPDPDHYDDFARLAAAAAIRYPEVRRFIVWNEFKGFYDEERNNWDVAAYTDLYNEVYRAVKEVRPDALVGGPYVVFDIWSSREEASHPSAVEGRWGVLDQRALDVVEYWLAHAEGADFVAVDASSGTRDDGLLTTDFEATEALGEVTRWVRSRTDLPVWWAELYATVDGERPSSDARRAAVMAQALVTVAQAGASGALLWQPEASEEVRTAALFTPTAEAAGGRPLPLVALLEVIGEELRRDPRRVETRWHPSGPMWTVRTPEWSAVWTPDGGVRGPFPTAVW</sequence>
<evidence type="ECO:0008006" key="3">
    <source>
        <dbReference type="Google" id="ProtNLM"/>
    </source>
</evidence>
<keyword evidence="2" id="KW-1185">Reference proteome</keyword>
<gene>
    <name evidence="1" type="ORF">BD833_107156</name>
</gene>
<dbReference type="PANTHER" id="PTHR12631">
    <property type="entry name" value="ALPHA-L-IDURONIDASE"/>
    <property type="match status" value="1"/>
</dbReference>
<name>A0A5S5CWK1_9ACTN</name>
<accession>A0A5S5CWK1</accession>
<evidence type="ECO:0000313" key="1">
    <source>
        <dbReference type="EMBL" id="TYP87216.1"/>
    </source>
</evidence>